<comment type="caution">
    <text evidence="1">The sequence shown here is derived from an EMBL/GenBank/DDBJ whole genome shotgun (WGS) entry which is preliminary data.</text>
</comment>
<dbReference type="Pfam" id="PF01508">
    <property type="entry name" value="Paramecium_SA"/>
    <property type="match status" value="2"/>
</dbReference>
<protein>
    <submittedName>
        <fullName evidence="1">Uncharacterized protein</fullName>
    </submittedName>
</protein>
<dbReference type="SMART" id="SM00639">
    <property type="entry name" value="PSA"/>
    <property type="match status" value="2"/>
</dbReference>
<evidence type="ECO:0000313" key="1">
    <source>
        <dbReference type="EMBL" id="CAD8126420.1"/>
    </source>
</evidence>
<name>A0A8S1RHH5_9CILI</name>
<dbReference type="AlphaFoldDB" id="A0A8S1RHH5"/>
<dbReference type="InterPro" id="IPR002895">
    <property type="entry name" value="Paramecium_SA"/>
</dbReference>
<dbReference type="OrthoDB" id="299006at2759"/>
<reference evidence="1" key="1">
    <citation type="submission" date="2021-01" db="EMBL/GenBank/DDBJ databases">
        <authorList>
            <consortium name="Genoscope - CEA"/>
            <person name="William W."/>
        </authorList>
    </citation>
    <scope>NUCLEOTIDE SEQUENCE</scope>
</reference>
<accession>A0A8S1RHH5</accession>
<evidence type="ECO:0000313" key="2">
    <source>
        <dbReference type="Proteomes" id="UP000692954"/>
    </source>
</evidence>
<dbReference type="EMBL" id="CAJJDN010000167">
    <property type="protein sequence ID" value="CAD8126420.1"/>
    <property type="molecule type" value="Genomic_DNA"/>
</dbReference>
<organism evidence="1 2">
    <name type="scientific">Paramecium sonneborni</name>
    <dbReference type="NCBI Taxonomy" id="65129"/>
    <lineage>
        <taxon>Eukaryota</taxon>
        <taxon>Sar</taxon>
        <taxon>Alveolata</taxon>
        <taxon>Ciliophora</taxon>
        <taxon>Intramacronucleata</taxon>
        <taxon>Oligohymenophorea</taxon>
        <taxon>Peniculida</taxon>
        <taxon>Parameciidae</taxon>
        <taxon>Paramecium</taxon>
    </lineage>
</organism>
<proteinExistence type="predicted"/>
<sequence>MSQYQECNWNSFKQNCQYGAISSEYSQNSETYCEQFSQTNCNKLQPCEFCVKNGPCQWYGERCSHFTGCTAFNKSSTSQCQSISERCITDGIHCVEIGTCDSYKTEIACKQDMNNIWCFWDQNNMKCQYPQSCEELPLTFTQDYQCKSQISTCVSNQFGGCKTQTQTEIYTTTNSVESESLSQGIQQQKYKTCQEITVISDCETYEGSIKCFWQDNKCIDKICQNASKNLKKNSECQQFLSYCITTNGGGCINNGSCMVANISEACSKDINEIDCFWNDL</sequence>
<keyword evidence="2" id="KW-1185">Reference proteome</keyword>
<gene>
    <name evidence="1" type="ORF">PSON_ATCC_30995.1.T1670056</name>
</gene>
<dbReference type="Proteomes" id="UP000692954">
    <property type="component" value="Unassembled WGS sequence"/>
</dbReference>